<gene>
    <name evidence="2" type="ORF">Taro_043446</name>
</gene>
<comment type="caution">
    <text evidence="2">The sequence shown here is derived from an EMBL/GenBank/DDBJ whole genome shotgun (WGS) entry which is preliminary data.</text>
</comment>
<evidence type="ECO:0000313" key="3">
    <source>
        <dbReference type="Proteomes" id="UP000652761"/>
    </source>
</evidence>
<evidence type="ECO:0000256" key="1">
    <source>
        <dbReference type="SAM" id="MobiDB-lite"/>
    </source>
</evidence>
<keyword evidence="3" id="KW-1185">Reference proteome</keyword>
<name>A0A843WGH6_COLES</name>
<feature type="region of interest" description="Disordered" evidence="1">
    <location>
        <begin position="196"/>
        <end position="217"/>
    </location>
</feature>
<feature type="compositionally biased region" description="Basic and acidic residues" evidence="1">
    <location>
        <begin position="370"/>
        <end position="379"/>
    </location>
</feature>
<reference evidence="2" key="1">
    <citation type="submission" date="2017-07" db="EMBL/GenBank/DDBJ databases">
        <title>Taro Niue Genome Assembly and Annotation.</title>
        <authorList>
            <person name="Atibalentja N."/>
            <person name="Keating K."/>
            <person name="Fields C.J."/>
        </authorList>
    </citation>
    <scope>NUCLEOTIDE SEQUENCE</scope>
    <source>
        <strain evidence="2">Niue_2</strain>
        <tissue evidence="2">Leaf</tissue>
    </source>
</reference>
<dbReference type="EMBL" id="NMUH01004703">
    <property type="protein sequence ID" value="MQM10553.1"/>
    <property type="molecule type" value="Genomic_DNA"/>
</dbReference>
<dbReference type="AlphaFoldDB" id="A0A843WGH6"/>
<feature type="region of interest" description="Disordered" evidence="1">
    <location>
        <begin position="370"/>
        <end position="411"/>
    </location>
</feature>
<protein>
    <submittedName>
        <fullName evidence="2">Uncharacterized protein</fullName>
    </submittedName>
</protein>
<feature type="compositionally biased region" description="Basic and acidic residues" evidence="1">
    <location>
        <begin position="387"/>
        <end position="408"/>
    </location>
</feature>
<organism evidence="2 3">
    <name type="scientific">Colocasia esculenta</name>
    <name type="common">Wild taro</name>
    <name type="synonym">Arum esculentum</name>
    <dbReference type="NCBI Taxonomy" id="4460"/>
    <lineage>
        <taxon>Eukaryota</taxon>
        <taxon>Viridiplantae</taxon>
        <taxon>Streptophyta</taxon>
        <taxon>Embryophyta</taxon>
        <taxon>Tracheophyta</taxon>
        <taxon>Spermatophyta</taxon>
        <taxon>Magnoliopsida</taxon>
        <taxon>Liliopsida</taxon>
        <taxon>Araceae</taxon>
        <taxon>Aroideae</taxon>
        <taxon>Colocasieae</taxon>
        <taxon>Colocasia</taxon>
    </lineage>
</organism>
<accession>A0A843WGH6</accession>
<dbReference type="Proteomes" id="UP000652761">
    <property type="component" value="Unassembled WGS sequence"/>
</dbReference>
<sequence length="422" mass="47060">MPPTGSALKAKAKEDVPIMLLRLTVLASLNGYDSFFLRGDMRNDETNDGNVDLITSDEYTPLLGDSSLPYGMEYGSSSRAGGDLTSEVDFIEPSSHCPFPEAVATRCDDSASAYAEYKAFTEQYPFTPVDAYIPRPDEEYPATGLASSGGHPFCDQLLSWGVMDSYSLPATSSPFLSWDGLRGPFFTSQAYSAFQVGDTADGNPPPSDFDDGGSPPLGLEALSEHGVDWPTRDQLSPGPEDEDLWNFLVGRVRAVVDSEDPPSIDAVKRVLKEKTMLAFNSGIAQNRWMAFVGDIWDEVCRHHSNVVWAPYDQRIQTLEGDICSLTRDADRRSSRLAEVRIGQKTRKLKITVEMENIVRLQRELEEARSSLEQEVKDDTKDSEEEAAFIKDDEEHRRSTSSKTKEVERLKRKKPSWLRFGLK</sequence>
<evidence type="ECO:0000313" key="2">
    <source>
        <dbReference type="EMBL" id="MQM10553.1"/>
    </source>
</evidence>
<proteinExistence type="predicted"/>